<feature type="compositionally biased region" description="Low complexity" evidence="1">
    <location>
        <begin position="20"/>
        <end position="43"/>
    </location>
</feature>
<proteinExistence type="predicted"/>
<evidence type="ECO:0000313" key="2">
    <source>
        <dbReference type="EMBL" id="GLC53947.1"/>
    </source>
</evidence>
<evidence type="ECO:0000313" key="3">
    <source>
        <dbReference type="Proteomes" id="UP001165080"/>
    </source>
</evidence>
<sequence length="99" mass="10914">MIQSAFAPGYGYALAPVDEPTPQRTQQRPQQQQQQQHQQQQQQHARRPAADFTEPTVTGAAPGSSPFPRLPEVASPEVRSKATDYGKLLSINEACNMIL</sequence>
<evidence type="ECO:0000256" key="1">
    <source>
        <dbReference type="SAM" id="MobiDB-lite"/>
    </source>
</evidence>
<protein>
    <submittedName>
        <fullName evidence="2">Uncharacterized protein</fullName>
    </submittedName>
</protein>
<dbReference type="AlphaFoldDB" id="A0A9W6BLW9"/>
<name>A0A9W6BLW9_9CHLO</name>
<feature type="region of interest" description="Disordered" evidence="1">
    <location>
        <begin position="1"/>
        <end position="81"/>
    </location>
</feature>
<dbReference type="EMBL" id="BRXU01000009">
    <property type="protein sequence ID" value="GLC53947.1"/>
    <property type="molecule type" value="Genomic_DNA"/>
</dbReference>
<reference evidence="2 3" key="1">
    <citation type="journal article" date="2023" name="Commun. Biol.">
        <title>Reorganization of the ancestral sex-determining regions during the evolution of trioecy in Pleodorina starrii.</title>
        <authorList>
            <person name="Takahashi K."/>
            <person name="Suzuki S."/>
            <person name="Kawai-Toyooka H."/>
            <person name="Yamamoto K."/>
            <person name="Hamaji T."/>
            <person name="Ootsuki R."/>
            <person name="Yamaguchi H."/>
            <person name="Kawachi M."/>
            <person name="Higashiyama T."/>
            <person name="Nozaki H."/>
        </authorList>
    </citation>
    <scope>NUCLEOTIDE SEQUENCE [LARGE SCALE GENOMIC DNA]</scope>
    <source>
        <strain evidence="2 3">NIES-4479</strain>
    </source>
</reference>
<keyword evidence="3" id="KW-1185">Reference proteome</keyword>
<dbReference type="Proteomes" id="UP001165080">
    <property type="component" value="Unassembled WGS sequence"/>
</dbReference>
<accession>A0A9W6BLW9</accession>
<gene>
    <name evidence="2" type="primary">PLESTBF000400</name>
    <name evidence="2" type="ORF">PLESTB_000807300</name>
</gene>
<organism evidence="2 3">
    <name type="scientific">Pleodorina starrii</name>
    <dbReference type="NCBI Taxonomy" id="330485"/>
    <lineage>
        <taxon>Eukaryota</taxon>
        <taxon>Viridiplantae</taxon>
        <taxon>Chlorophyta</taxon>
        <taxon>core chlorophytes</taxon>
        <taxon>Chlorophyceae</taxon>
        <taxon>CS clade</taxon>
        <taxon>Chlamydomonadales</taxon>
        <taxon>Volvocaceae</taxon>
        <taxon>Pleodorina</taxon>
    </lineage>
</organism>
<comment type="caution">
    <text evidence="2">The sequence shown here is derived from an EMBL/GenBank/DDBJ whole genome shotgun (WGS) entry which is preliminary data.</text>
</comment>